<evidence type="ECO:0000313" key="2">
    <source>
        <dbReference type="Proteomes" id="UP000295254"/>
    </source>
</evidence>
<dbReference type="OrthoDB" id="90759at2"/>
<dbReference type="Proteomes" id="UP000295254">
    <property type="component" value="Unassembled WGS sequence"/>
</dbReference>
<name>A0A1H2N8K0_PSEVA</name>
<dbReference type="RefSeq" id="WP_093219700.1">
    <property type="nucleotide sequence ID" value="NZ_LT629803.1"/>
</dbReference>
<gene>
    <name evidence="1" type="ORF">EIY72_15420</name>
</gene>
<dbReference type="Pfam" id="PF09684">
    <property type="entry name" value="Tail_P2_I"/>
    <property type="match status" value="1"/>
</dbReference>
<dbReference type="STRING" id="95300.SAMN05216558_1865"/>
<dbReference type="NCBIfam" id="TIGR01634">
    <property type="entry name" value="tail_P2_I"/>
    <property type="match status" value="1"/>
</dbReference>
<sequence length="363" mass="39634">MTSRLLPLNSTLLERSLVDAFALGQLPIDIRKLWNVDECPELFLPYLAWTLSVDFWELATSDEQRRNMIRGALAWHRKRGTPWAIKQALTAIGYPGCELVEHRQLQQEWLDAGGELLDGSNTLDGSSNLSALAGSFRFATNHWAEYALRLNIAEGVSTSDMLKKIAVVCEAYAPARSRLAAIIMFAAAEFEAKAKMTGFKARGRMVLKDCRRISVPSFDTLDGCDLLGGETLPDLLDGIGTLDGSSNLLPERYTGEPLDGGQLGITSRSRIKLCGTALGGNRLEPVETLDSTDLLDGAYTIAGETLDGFGRIESGNLYYPTLADAEDTLDGSSNLGEVQGLDQLWFTGLVRIRRGSTVIQEAL</sequence>
<organism evidence="1 2">
    <name type="scientific">Pseudomonas vancouverensis</name>
    <dbReference type="NCBI Taxonomy" id="95300"/>
    <lineage>
        <taxon>Bacteria</taxon>
        <taxon>Pseudomonadati</taxon>
        <taxon>Pseudomonadota</taxon>
        <taxon>Gammaproteobacteria</taxon>
        <taxon>Pseudomonadales</taxon>
        <taxon>Pseudomonadaceae</taxon>
        <taxon>Pseudomonas</taxon>
    </lineage>
</organism>
<proteinExistence type="predicted"/>
<evidence type="ECO:0000313" key="1">
    <source>
        <dbReference type="EMBL" id="TDB61454.1"/>
    </source>
</evidence>
<reference evidence="2" key="1">
    <citation type="journal article" date="2019" name="bioRxiv">
        <title>Bacterially produced spermidine induces plant systemic susceptibility to pathogens.</title>
        <authorList>
            <person name="Melnyk R.A."/>
            <person name="Beskrovnaya P.A."/>
            <person name="Liu Z."/>
            <person name="Song Y."/>
            <person name="Haney C.H."/>
        </authorList>
    </citation>
    <scope>NUCLEOTIDE SEQUENCE [LARGE SCALE GENOMIC DNA]</scope>
    <source>
        <strain evidence="2">Dha-51</strain>
    </source>
</reference>
<keyword evidence="2" id="KW-1185">Reference proteome</keyword>
<comment type="caution">
    <text evidence="1">The sequence shown here is derived from an EMBL/GenBank/DDBJ whole genome shotgun (WGS) entry which is preliminary data.</text>
</comment>
<dbReference type="InterPro" id="IPR006521">
    <property type="entry name" value="Tail_protein_I"/>
</dbReference>
<protein>
    <submittedName>
        <fullName evidence="1">Phage tail protein I</fullName>
    </submittedName>
</protein>
<dbReference type="AlphaFoldDB" id="A0A1H2N8K0"/>
<accession>A0A1H2N8K0</accession>
<dbReference type="EMBL" id="RRZK01000020">
    <property type="protein sequence ID" value="TDB61454.1"/>
    <property type="molecule type" value="Genomic_DNA"/>
</dbReference>